<proteinExistence type="predicted"/>
<dbReference type="EMBL" id="JAAVMX010000007">
    <property type="protein sequence ID" value="KAF4506206.1"/>
    <property type="molecule type" value="Genomic_DNA"/>
</dbReference>
<gene>
    <name evidence="2" type="ORF">G6O67_006309</name>
</gene>
<protein>
    <submittedName>
        <fullName evidence="2">Uncharacterized protein</fullName>
    </submittedName>
</protein>
<name>A0A8H4LVX9_9HYPO</name>
<reference evidence="2 3" key="1">
    <citation type="journal article" date="2020" name="Genome Biol. Evol.">
        <title>A new high-quality draft genome assembly of the Chinese cordyceps Ophiocordyceps sinensis.</title>
        <authorList>
            <person name="Shu R."/>
            <person name="Zhang J."/>
            <person name="Meng Q."/>
            <person name="Zhang H."/>
            <person name="Zhou G."/>
            <person name="Li M."/>
            <person name="Wu P."/>
            <person name="Zhao Y."/>
            <person name="Chen C."/>
            <person name="Qin Q."/>
        </authorList>
    </citation>
    <scope>NUCLEOTIDE SEQUENCE [LARGE SCALE GENOMIC DNA]</scope>
    <source>
        <strain evidence="2 3">IOZ07</strain>
    </source>
</reference>
<keyword evidence="1" id="KW-0472">Membrane</keyword>
<feature type="transmembrane region" description="Helical" evidence="1">
    <location>
        <begin position="7"/>
        <end position="30"/>
    </location>
</feature>
<organism evidence="2 3">
    <name type="scientific">Ophiocordyceps sinensis</name>
    <dbReference type="NCBI Taxonomy" id="72228"/>
    <lineage>
        <taxon>Eukaryota</taxon>
        <taxon>Fungi</taxon>
        <taxon>Dikarya</taxon>
        <taxon>Ascomycota</taxon>
        <taxon>Pezizomycotina</taxon>
        <taxon>Sordariomycetes</taxon>
        <taxon>Hypocreomycetidae</taxon>
        <taxon>Hypocreales</taxon>
        <taxon>Ophiocordycipitaceae</taxon>
        <taxon>Ophiocordyceps</taxon>
    </lineage>
</organism>
<keyword evidence="3" id="KW-1185">Reference proteome</keyword>
<sequence length="130" mass="14152">MSTTPAIVFLVELLTLSTIPTTLILVELLTLNTPELLTLKITPTIVFLAELLILRDAMDAKPNGRFVLSEADQAEPGCFHEDFVNLNVGGHISISWETSHGIGEFIQEHIDGLSVKLDGTNTCASLLIRP</sequence>
<evidence type="ECO:0000313" key="3">
    <source>
        <dbReference type="Proteomes" id="UP000557566"/>
    </source>
</evidence>
<keyword evidence="1" id="KW-0812">Transmembrane</keyword>
<accession>A0A8H4LVX9</accession>
<evidence type="ECO:0000313" key="2">
    <source>
        <dbReference type="EMBL" id="KAF4506206.1"/>
    </source>
</evidence>
<dbReference type="Proteomes" id="UP000557566">
    <property type="component" value="Unassembled WGS sequence"/>
</dbReference>
<comment type="caution">
    <text evidence="2">The sequence shown here is derived from an EMBL/GenBank/DDBJ whole genome shotgun (WGS) entry which is preliminary data.</text>
</comment>
<evidence type="ECO:0000256" key="1">
    <source>
        <dbReference type="SAM" id="Phobius"/>
    </source>
</evidence>
<keyword evidence="1" id="KW-1133">Transmembrane helix</keyword>
<dbReference type="AlphaFoldDB" id="A0A8H4LVX9"/>